<evidence type="ECO:0000256" key="9">
    <source>
        <dbReference type="ARBA" id="ARBA00023004"/>
    </source>
</evidence>
<proteinExistence type="inferred from homology"/>
<comment type="catalytic activity">
    <reaction evidence="17">
        <text>phytanoyl-CoA + 2-oxoglutarate + O2 = 2-hydroxyphytanoyl-CoA + succinate + CO2</text>
        <dbReference type="Rhea" id="RHEA:16065"/>
        <dbReference type="ChEBI" id="CHEBI:15379"/>
        <dbReference type="ChEBI" id="CHEBI:16526"/>
        <dbReference type="ChEBI" id="CHEBI:16810"/>
        <dbReference type="ChEBI" id="CHEBI:30031"/>
        <dbReference type="ChEBI" id="CHEBI:57334"/>
        <dbReference type="ChEBI" id="CHEBI:57391"/>
        <dbReference type="EC" id="1.14.11.18"/>
    </reaction>
    <physiologicalReaction direction="left-to-right" evidence="17">
        <dbReference type="Rhea" id="RHEA:16066"/>
    </physiologicalReaction>
</comment>
<evidence type="ECO:0000256" key="18">
    <source>
        <dbReference type="ARBA" id="ARBA00051009"/>
    </source>
</evidence>
<evidence type="ECO:0000313" key="32">
    <source>
        <dbReference type="EMBL" id="CAH1265762.1"/>
    </source>
</evidence>
<comment type="catalytic activity">
    <reaction evidence="27">
        <text>butanoyl-CoA + 2-oxoglutarate + O2 = 2-hydroxybutanoyl-CoA + succinate + CO2</text>
        <dbReference type="Rhea" id="RHEA:55176"/>
        <dbReference type="ChEBI" id="CHEBI:15379"/>
        <dbReference type="ChEBI" id="CHEBI:16526"/>
        <dbReference type="ChEBI" id="CHEBI:16810"/>
        <dbReference type="ChEBI" id="CHEBI:30031"/>
        <dbReference type="ChEBI" id="CHEBI:57371"/>
        <dbReference type="ChEBI" id="CHEBI:138628"/>
    </reaction>
    <physiologicalReaction direction="left-to-right" evidence="27">
        <dbReference type="Rhea" id="RHEA:55177"/>
    </physiologicalReaction>
</comment>
<comment type="catalytic activity">
    <reaction evidence="28">
        <text>octanoyl-CoA + 2-oxoglutarate + O2 = 2-hydroxyoctanoyl-CoA + succinate + CO2</text>
        <dbReference type="Rhea" id="RHEA:54600"/>
        <dbReference type="ChEBI" id="CHEBI:15379"/>
        <dbReference type="ChEBI" id="CHEBI:16526"/>
        <dbReference type="ChEBI" id="CHEBI:16810"/>
        <dbReference type="ChEBI" id="CHEBI:30031"/>
        <dbReference type="ChEBI" id="CHEBI:57386"/>
        <dbReference type="ChEBI" id="CHEBI:138290"/>
    </reaction>
    <physiologicalReaction direction="left-to-right" evidence="28">
        <dbReference type="Rhea" id="RHEA:54601"/>
    </physiologicalReaction>
</comment>
<comment type="catalytic activity">
    <reaction evidence="19">
        <text>heptadecanoyl-CoA + 2-oxoglutarate + O2 = 2-hydroxyheptadecanoyl-CoA + succinate + CO2</text>
        <dbReference type="Rhea" id="RHEA:54616"/>
        <dbReference type="ChEBI" id="CHEBI:15379"/>
        <dbReference type="ChEBI" id="CHEBI:16526"/>
        <dbReference type="ChEBI" id="CHEBI:16810"/>
        <dbReference type="ChEBI" id="CHEBI:30031"/>
        <dbReference type="ChEBI" id="CHEBI:74307"/>
        <dbReference type="ChEBI" id="CHEBI:138297"/>
    </reaction>
    <physiologicalReaction direction="left-to-right" evidence="19">
        <dbReference type="Rhea" id="RHEA:54617"/>
    </physiologicalReaction>
</comment>
<evidence type="ECO:0000256" key="29">
    <source>
        <dbReference type="ARBA" id="ARBA00053028"/>
    </source>
</evidence>
<evidence type="ECO:0000256" key="21">
    <source>
        <dbReference type="ARBA" id="ARBA00051373"/>
    </source>
</evidence>
<keyword evidence="33" id="KW-1185">Reference proteome</keyword>
<evidence type="ECO:0000256" key="26">
    <source>
        <dbReference type="ARBA" id="ARBA00052152"/>
    </source>
</evidence>
<dbReference type="AlphaFoldDB" id="A0A8J9ZY85"/>
<dbReference type="FunFam" id="2.60.120.620:FF:000012">
    <property type="entry name" value="Phytanoyl-CoA dioxygenase, peroxisomal"/>
    <property type="match status" value="2"/>
</dbReference>
<evidence type="ECO:0000256" key="8">
    <source>
        <dbReference type="ARBA" id="ARBA00023002"/>
    </source>
</evidence>
<evidence type="ECO:0000256" key="25">
    <source>
        <dbReference type="ARBA" id="ARBA00051952"/>
    </source>
</evidence>
<keyword evidence="7" id="KW-0223">Dioxygenase</keyword>
<comment type="catalytic activity">
    <reaction evidence="22">
        <text>octadecanoyl-CoA + 2-oxoglutarate + O2 = 2-hydroxyoctadecanoyl-CoA + succinate + CO2</text>
        <dbReference type="Rhea" id="RHEA:54624"/>
        <dbReference type="ChEBI" id="CHEBI:15379"/>
        <dbReference type="ChEBI" id="CHEBI:16526"/>
        <dbReference type="ChEBI" id="CHEBI:16810"/>
        <dbReference type="ChEBI" id="CHEBI:30031"/>
        <dbReference type="ChEBI" id="CHEBI:57394"/>
        <dbReference type="ChEBI" id="CHEBI:74116"/>
    </reaction>
    <physiologicalReaction direction="left-to-right" evidence="22">
        <dbReference type="Rhea" id="RHEA:54625"/>
    </physiologicalReaction>
</comment>
<reference evidence="32" key="1">
    <citation type="submission" date="2022-01" db="EMBL/GenBank/DDBJ databases">
        <authorList>
            <person name="Braso-Vives M."/>
        </authorList>
    </citation>
    <scope>NUCLEOTIDE SEQUENCE</scope>
</reference>
<dbReference type="GO" id="GO:0005777">
    <property type="term" value="C:peroxisome"/>
    <property type="evidence" value="ECO:0007669"/>
    <property type="project" value="UniProtKB-ARBA"/>
</dbReference>
<sequence length="943" mass="106746">MNFSPSTLIPAQDGLRSDPAICPTLFASHTCQQVNYRRPCTCPDTCAGLAAVSPVLQSWQIGCRLFSDTWAKESHIKASNSQKRGRPWEKNGDEERPTASEATPPHLADTTRRILVFGRRIQSSNPVSAAAYQYSQPDCILSDEQRRFYDKNGFLVIKNLVSEDKIDKYRERFEKVCTREVKIPGVIIMRDVAIAKSEFVPGEHAVTKIQDWMLDPVLFQYCCDPEILNYVEAFTGPDIAAMHTMVINKPPDPGSKSSRHPLHQDLHYFPFRPADRIVCSWTAMEKVDRSNGCLVVLPGSHTGDLKQHDYPEWEGGVNKMYHGVRDYSPDHPRVHLEMEKGDTVFFHPLLIHGSGMNRTQGFRKAISCHYASNHCYYIDVEGTVQENISSEVMKLARKRLGNNVKLSFKDVWRLRARLVKGQPGNMKVAAVPTSGGLSSVPASQEFRYTVDGGVLTNQQRKFYEENGFLVIKDLISHDKIDVYRQHFEDICRGDVTVPGLTIMKDISLVKSKSNLPKDSTSVNKIQNFQDDPVLMGYCADPKVLQYVESFSGPNISVVHTMLINKPPDSGSKSSRHPLHQDMYYFPWRPIDRVVCAWTAMEHVDRSNGCLVVLPGSHREGTIKEHGYPQWEGGVNYLYHGILDFDEKSPRVHLEMEKGDTVFFHPLLIHGSGMNRTQGFRKAISGHYSQTDLTIIDVTGTVQEKAQREQIERVFKKMKLSKDHPVTKMSMKKVTAVPTSGRLSSGPASQEFRYTVDGGVLTHDQRKSYEENGFLVIKDLLSHDKIDVYRQHFEDICRGDVTVPGLTIMKDISLVKSKAKVPKDSTSVTKIQNFQDDPVLMGYCADPKVLQYVESFSGPNISVVHTMLINKPPDPGSKSSRHPLHQDMYYFPWRPVDRVVCAWTAMEHVDRSNGCLVVLPGSHREGTIKEHGYPQWEERKNEEL</sequence>
<evidence type="ECO:0000256" key="12">
    <source>
        <dbReference type="ARBA" id="ARBA00034924"/>
    </source>
</evidence>
<comment type="catalytic activity">
    <reaction evidence="23">
        <text>3-methylhexadecanoyl-CoA + 2-oxoglutarate + O2 = 2-hydroxy-3-methylhexadecanoyl-CoA + succinate + CO2</text>
        <dbReference type="Rhea" id="RHEA:44000"/>
        <dbReference type="ChEBI" id="CHEBI:15379"/>
        <dbReference type="ChEBI" id="CHEBI:16526"/>
        <dbReference type="ChEBI" id="CHEBI:16810"/>
        <dbReference type="ChEBI" id="CHEBI:30031"/>
        <dbReference type="ChEBI" id="CHEBI:58784"/>
        <dbReference type="ChEBI" id="CHEBI:83969"/>
    </reaction>
    <physiologicalReaction direction="left-to-right" evidence="23">
        <dbReference type="Rhea" id="RHEA:44001"/>
    </physiologicalReaction>
</comment>
<comment type="catalytic activity">
    <reaction evidence="16">
        <text>decanoyl-CoA + 2-oxoglutarate + O2 = 2-hydroxydecanoyl-CoA + succinate + CO2</text>
        <dbReference type="Rhea" id="RHEA:54604"/>
        <dbReference type="ChEBI" id="CHEBI:15379"/>
        <dbReference type="ChEBI" id="CHEBI:16526"/>
        <dbReference type="ChEBI" id="CHEBI:16810"/>
        <dbReference type="ChEBI" id="CHEBI:30031"/>
        <dbReference type="ChEBI" id="CHEBI:61430"/>
        <dbReference type="ChEBI" id="CHEBI:138292"/>
    </reaction>
    <physiologicalReaction direction="left-to-right" evidence="16">
        <dbReference type="Rhea" id="RHEA:54605"/>
    </physiologicalReaction>
</comment>
<evidence type="ECO:0000256" key="3">
    <source>
        <dbReference type="ARBA" id="ARBA00004872"/>
    </source>
</evidence>
<evidence type="ECO:0000256" key="27">
    <source>
        <dbReference type="ARBA" id="ARBA00052528"/>
    </source>
</evidence>
<evidence type="ECO:0000256" key="20">
    <source>
        <dbReference type="ARBA" id="ARBA00051281"/>
    </source>
</evidence>
<dbReference type="GO" id="GO:0048244">
    <property type="term" value="F:phytanoyl-CoA dioxygenase activity"/>
    <property type="evidence" value="ECO:0007669"/>
    <property type="project" value="UniProtKB-EC"/>
</dbReference>
<comment type="catalytic activity">
    <reaction evidence="15">
        <text>hexanoyl-CoA + 2-oxoglutarate + O2 = 2-hydroxyhexanoyl-CoA + succinate + CO2</text>
        <dbReference type="Rhea" id="RHEA:55172"/>
        <dbReference type="ChEBI" id="CHEBI:15379"/>
        <dbReference type="ChEBI" id="CHEBI:16526"/>
        <dbReference type="ChEBI" id="CHEBI:16810"/>
        <dbReference type="ChEBI" id="CHEBI:30031"/>
        <dbReference type="ChEBI" id="CHEBI:62620"/>
        <dbReference type="ChEBI" id="CHEBI:138630"/>
    </reaction>
    <physiologicalReaction direction="left-to-right" evidence="15">
        <dbReference type="Rhea" id="RHEA:55173"/>
    </physiologicalReaction>
</comment>
<comment type="catalytic activity">
    <reaction evidence="13">
        <text>tetradecanoyl-CoA + 2-oxoglutarate + O2 = 2-hydroxytetradecanoyl-CoA + succinate + CO2</text>
        <dbReference type="Rhea" id="RHEA:54632"/>
        <dbReference type="ChEBI" id="CHEBI:15379"/>
        <dbReference type="ChEBI" id="CHEBI:16526"/>
        <dbReference type="ChEBI" id="CHEBI:16810"/>
        <dbReference type="ChEBI" id="CHEBI:30031"/>
        <dbReference type="ChEBI" id="CHEBI:57385"/>
        <dbReference type="ChEBI" id="CHEBI:138300"/>
    </reaction>
    <physiologicalReaction direction="left-to-right" evidence="13">
        <dbReference type="Rhea" id="RHEA:54633"/>
    </physiologicalReaction>
</comment>
<dbReference type="SUPFAM" id="SSF51197">
    <property type="entry name" value="Clavaminate synthase-like"/>
    <property type="match status" value="3"/>
</dbReference>
<comment type="catalytic activity">
    <reaction evidence="24">
        <text>3-methylnonanoyl-CoA + 2-oxoglutarate + O2 = 2-hydroxy-3-methylnonanoyl-CoA + succinate + CO2</text>
        <dbReference type="Rhea" id="RHEA:55180"/>
        <dbReference type="ChEBI" id="CHEBI:15379"/>
        <dbReference type="ChEBI" id="CHEBI:16526"/>
        <dbReference type="ChEBI" id="CHEBI:16810"/>
        <dbReference type="ChEBI" id="CHEBI:30031"/>
        <dbReference type="ChEBI" id="CHEBI:138633"/>
        <dbReference type="ChEBI" id="CHEBI:138634"/>
    </reaction>
    <physiologicalReaction direction="left-to-right" evidence="24">
        <dbReference type="Rhea" id="RHEA:55181"/>
    </physiologicalReaction>
</comment>
<evidence type="ECO:0000256" key="2">
    <source>
        <dbReference type="ARBA" id="ARBA00001962"/>
    </source>
</evidence>
<comment type="pathway">
    <text evidence="3">Lipid metabolism; fatty acid metabolism.</text>
</comment>
<comment type="catalytic activity">
    <reaction evidence="14">
        <text>3-methylbutanoyl-CoA + 2-oxoglutarate + O2 = 2-hydroxy-3-methylbutanoyl-CoA + succinate + CO2</text>
        <dbReference type="Rhea" id="RHEA:54612"/>
        <dbReference type="ChEBI" id="CHEBI:15379"/>
        <dbReference type="ChEBI" id="CHEBI:16526"/>
        <dbReference type="ChEBI" id="CHEBI:16810"/>
        <dbReference type="ChEBI" id="CHEBI:30031"/>
        <dbReference type="ChEBI" id="CHEBI:57345"/>
        <dbReference type="ChEBI" id="CHEBI:138296"/>
    </reaction>
    <physiologicalReaction direction="left-to-right" evidence="14">
        <dbReference type="Rhea" id="RHEA:54613"/>
    </physiologicalReaction>
</comment>
<evidence type="ECO:0000313" key="33">
    <source>
        <dbReference type="Proteomes" id="UP000838412"/>
    </source>
</evidence>
<dbReference type="InterPro" id="IPR008775">
    <property type="entry name" value="Phytyl_CoA_dOase-like"/>
</dbReference>
<comment type="catalytic activity">
    <reaction evidence="18">
        <text>dodecanoyl-CoA + 2-oxoglutarate + O2 = 2-hydroxydodecanoyl-CoA + succinate + CO2</text>
        <dbReference type="Rhea" id="RHEA:54628"/>
        <dbReference type="ChEBI" id="CHEBI:15379"/>
        <dbReference type="ChEBI" id="CHEBI:16526"/>
        <dbReference type="ChEBI" id="CHEBI:16810"/>
        <dbReference type="ChEBI" id="CHEBI:30031"/>
        <dbReference type="ChEBI" id="CHEBI:57375"/>
        <dbReference type="ChEBI" id="CHEBI:138299"/>
    </reaction>
    <physiologicalReaction direction="left-to-right" evidence="18">
        <dbReference type="Rhea" id="RHEA:54629"/>
    </physiologicalReaction>
</comment>
<evidence type="ECO:0000256" key="15">
    <source>
        <dbReference type="ARBA" id="ARBA00050601"/>
    </source>
</evidence>
<feature type="region of interest" description="Disordered" evidence="31">
    <location>
        <begin position="76"/>
        <end position="105"/>
    </location>
</feature>
<comment type="catalytic activity">
    <reaction evidence="21">
        <text>hexadecanoyl-CoA + 2-oxoglutarate + O2 = 2-hydroxyhexadecanoyl-CoA + succinate + CO2</text>
        <dbReference type="Rhea" id="RHEA:54596"/>
        <dbReference type="ChEBI" id="CHEBI:15379"/>
        <dbReference type="ChEBI" id="CHEBI:16526"/>
        <dbReference type="ChEBI" id="CHEBI:16810"/>
        <dbReference type="ChEBI" id="CHEBI:30031"/>
        <dbReference type="ChEBI" id="CHEBI:57379"/>
        <dbReference type="ChEBI" id="CHEBI:74115"/>
    </reaction>
    <physiologicalReaction direction="left-to-right" evidence="21">
        <dbReference type="Rhea" id="RHEA:54597"/>
    </physiologicalReaction>
</comment>
<protein>
    <recommendedName>
        <fullName evidence="30">Phytanoyl-CoA dioxygenase, peroxisomal</fullName>
        <ecNumber evidence="10">1.14.11.18</ecNumber>
    </recommendedName>
    <alternativeName>
        <fullName evidence="11">Phytanic acid oxidase</fullName>
    </alternativeName>
    <alternativeName>
        <fullName evidence="12">Phytanoyl-CoA alpha-hydroxylase</fullName>
    </alternativeName>
</protein>
<keyword evidence="9" id="KW-0408">Iron</keyword>
<dbReference type="InterPro" id="IPR047128">
    <property type="entry name" value="PhyH"/>
</dbReference>
<dbReference type="OrthoDB" id="2328924at2759"/>
<gene>
    <name evidence="32" type="primary">PHYH</name>
    <name evidence="32" type="ORF">BLAG_LOCUS19645</name>
</gene>
<accession>A0A8J9ZY85</accession>
<evidence type="ECO:0000256" key="19">
    <source>
        <dbReference type="ARBA" id="ARBA00051163"/>
    </source>
</evidence>
<evidence type="ECO:0000256" key="5">
    <source>
        <dbReference type="ARBA" id="ARBA00022723"/>
    </source>
</evidence>
<evidence type="ECO:0000256" key="13">
    <source>
        <dbReference type="ARBA" id="ARBA00050314"/>
    </source>
</evidence>
<dbReference type="GO" id="GO:0046872">
    <property type="term" value="F:metal ion binding"/>
    <property type="evidence" value="ECO:0007669"/>
    <property type="project" value="UniProtKB-KW"/>
</dbReference>
<keyword evidence="6" id="KW-0847">Vitamin C</keyword>
<comment type="cofactor">
    <cofactor evidence="2">
        <name>Fe cation</name>
        <dbReference type="ChEBI" id="CHEBI:24875"/>
    </cofactor>
</comment>
<evidence type="ECO:0000256" key="16">
    <source>
        <dbReference type="ARBA" id="ARBA00050820"/>
    </source>
</evidence>
<keyword evidence="8" id="KW-0560">Oxidoreductase</keyword>
<feature type="compositionally biased region" description="Basic and acidic residues" evidence="31">
    <location>
        <begin position="86"/>
        <end position="98"/>
    </location>
</feature>
<evidence type="ECO:0000256" key="6">
    <source>
        <dbReference type="ARBA" id="ARBA00022896"/>
    </source>
</evidence>
<organism evidence="32 33">
    <name type="scientific">Branchiostoma lanceolatum</name>
    <name type="common">Common lancelet</name>
    <name type="synonym">Amphioxus lanceolatum</name>
    <dbReference type="NCBI Taxonomy" id="7740"/>
    <lineage>
        <taxon>Eukaryota</taxon>
        <taxon>Metazoa</taxon>
        <taxon>Chordata</taxon>
        <taxon>Cephalochordata</taxon>
        <taxon>Leptocardii</taxon>
        <taxon>Amphioxiformes</taxon>
        <taxon>Branchiostomatidae</taxon>
        <taxon>Branchiostoma</taxon>
    </lineage>
</organism>
<evidence type="ECO:0000256" key="23">
    <source>
        <dbReference type="ARBA" id="ARBA00051796"/>
    </source>
</evidence>
<name>A0A8J9ZY85_BRALA</name>
<evidence type="ECO:0000256" key="28">
    <source>
        <dbReference type="ARBA" id="ARBA00052623"/>
    </source>
</evidence>
<dbReference type="EMBL" id="OV696690">
    <property type="protein sequence ID" value="CAH1265762.1"/>
    <property type="molecule type" value="Genomic_DNA"/>
</dbReference>
<dbReference type="Proteomes" id="UP000838412">
    <property type="component" value="Chromosome 5"/>
</dbReference>
<keyword evidence="5" id="KW-0479">Metal-binding</keyword>
<evidence type="ECO:0000256" key="24">
    <source>
        <dbReference type="ARBA" id="ARBA00051909"/>
    </source>
</evidence>
<evidence type="ECO:0000256" key="4">
    <source>
        <dbReference type="ARBA" id="ARBA00005830"/>
    </source>
</evidence>
<comment type="catalytic activity">
    <reaction evidence="20">
        <text>eicosanoyl-CoA + 2-oxoglutarate + O2 = 2-hydroxyeicosanoyl-CoA + succinate + CO2</text>
        <dbReference type="Rhea" id="RHEA:54620"/>
        <dbReference type="ChEBI" id="CHEBI:15379"/>
        <dbReference type="ChEBI" id="CHEBI:16526"/>
        <dbReference type="ChEBI" id="CHEBI:16810"/>
        <dbReference type="ChEBI" id="CHEBI:30031"/>
        <dbReference type="ChEBI" id="CHEBI:57380"/>
        <dbReference type="ChEBI" id="CHEBI:138298"/>
    </reaction>
    <physiologicalReaction direction="left-to-right" evidence="20">
        <dbReference type="Rhea" id="RHEA:54621"/>
    </physiologicalReaction>
</comment>
<dbReference type="Pfam" id="PF05721">
    <property type="entry name" value="PhyH"/>
    <property type="match status" value="3"/>
</dbReference>
<comment type="similarity">
    <text evidence="4">Belongs to the PhyH family.</text>
</comment>
<dbReference type="Gene3D" id="2.60.120.620">
    <property type="entry name" value="q2cbj1_9rhob like domain"/>
    <property type="match status" value="3"/>
</dbReference>
<evidence type="ECO:0000256" key="7">
    <source>
        <dbReference type="ARBA" id="ARBA00022964"/>
    </source>
</evidence>
<evidence type="ECO:0000256" key="1">
    <source>
        <dbReference type="ARBA" id="ARBA00001961"/>
    </source>
</evidence>
<evidence type="ECO:0000256" key="22">
    <source>
        <dbReference type="ARBA" id="ARBA00051765"/>
    </source>
</evidence>
<dbReference type="PANTHER" id="PTHR21308:SF1">
    <property type="entry name" value="PHYTANOYL-COA DIOXYGENASE, PEROXISOMAL"/>
    <property type="match status" value="1"/>
</dbReference>
<dbReference type="GO" id="GO:0001561">
    <property type="term" value="P:fatty acid alpha-oxidation"/>
    <property type="evidence" value="ECO:0007669"/>
    <property type="project" value="InterPro"/>
</dbReference>
<comment type="cofactor">
    <cofactor evidence="29">
        <name>ATP</name>
        <dbReference type="ChEBI" id="CHEBI:30616"/>
    </cofactor>
</comment>
<evidence type="ECO:0000256" key="30">
    <source>
        <dbReference type="ARBA" id="ARBA00071213"/>
    </source>
</evidence>
<evidence type="ECO:0000256" key="10">
    <source>
        <dbReference type="ARBA" id="ARBA00034809"/>
    </source>
</evidence>
<evidence type="ECO:0000256" key="14">
    <source>
        <dbReference type="ARBA" id="ARBA00050439"/>
    </source>
</evidence>
<dbReference type="PANTHER" id="PTHR21308">
    <property type="entry name" value="PHYTANOYL-COA ALPHA-HYDROXYLASE"/>
    <property type="match status" value="1"/>
</dbReference>
<comment type="catalytic activity">
    <reaction evidence="26">
        <text>3-methyldodecanoyl-CoA + 2-oxoglutarate + O2 = 2-hydroxy-3-methyldodecanoyl-CoA + succinate + CO2</text>
        <dbReference type="Rhea" id="RHEA:55192"/>
        <dbReference type="ChEBI" id="CHEBI:15379"/>
        <dbReference type="ChEBI" id="CHEBI:16526"/>
        <dbReference type="ChEBI" id="CHEBI:16810"/>
        <dbReference type="ChEBI" id="CHEBI:30031"/>
        <dbReference type="ChEBI" id="CHEBI:138636"/>
        <dbReference type="ChEBI" id="CHEBI:138637"/>
    </reaction>
    <physiologicalReaction direction="left-to-right" evidence="26">
        <dbReference type="Rhea" id="RHEA:55193"/>
    </physiologicalReaction>
</comment>
<dbReference type="GO" id="GO:0031418">
    <property type="term" value="F:L-ascorbic acid binding"/>
    <property type="evidence" value="ECO:0007669"/>
    <property type="project" value="UniProtKB-KW"/>
</dbReference>
<evidence type="ECO:0000256" key="17">
    <source>
        <dbReference type="ARBA" id="ARBA00050962"/>
    </source>
</evidence>
<comment type="catalytic activity">
    <reaction evidence="25">
        <text>3-methylundecanoyl-CoA + 2-oxoglutarate + O2 = 2-hydroxy-3-methylundecanoyl-CoA + succinate + CO2</text>
        <dbReference type="Rhea" id="RHEA:55184"/>
        <dbReference type="ChEBI" id="CHEBI:15379"/>
        <dbReference type="ChEBI" id="CHEBI:16526"/>
        <dbReference type="ChEBI" id="CHEBI:16810"/>
        <dbReference type="ChEBI" id="CHEBI:30031"/>
        <dbReference type="ChEBI" id="CHEBI:84183"/>
        <dbReference type="ChEBI" id="CHEBI:138632"/>
    </reaction>
    <physiologicalReaction direction="left-to-right" evidence="25">
        <dbReference type="Rhea" id="RHEA:55185"/>
    </physiologicalReaction>
</comment>
<evidence type="ECO:0000256" key="11">
    <source>
        <dbReference type="ARBA" id="ARBA00034921"/>
    </source>
</evidence>
<comment type="cofactor">
    <cofactor evidence="1">
        <name>L-ascorbate</name>
        <dbReference type="ChEBI" id="CHEBI:38290"/>
    </cofactor>
</comment>
<dbReference type="EC" id="1.14.11.18" evidence="10"/>
<evidence type="ECO:0000256" key="31">
    <source>
        <dbReference type="SAM" id="MobiDB-lite"/>
    </source>
</evidence>